<gene>
    <name evidence="1" type="ORF">BV22DRAFT_1102486</name>
</gene>
<proteinExistence type="predicted"/>
<evidence type="ECO:0000313" key="1">
    <source>
        <dbReference type="EMBL" id="KAH7929339.1"/>
    </source>
</evidence>
<dbReference type="EMBL" id="MU266342">
    <property type="protein sequence ID" value="KAH7929339.1"/>
    <property type="molecule type" value="Genomic_DNA"/>
</dbReference>
<comment type="caution">
    <text evidence="1">The sequence shown here is derived from an EMBL/GenBank/DDBJ whole genome shotgun (WGS) entry which is preliminary data.</text>
</comment>
<organism evidence="1 2">
    <name type="scientific">Leucogyrophana mollusca</name>
    <dbReference type="NCBI Taxonomy" id="85980"/>
    <lineage>
        <taxon>Eukaryota</taxon>
        <taxon>Fungi</taxon>
        <taxon>Dikarya</taxon>
        <taxon>Basidiomycota</taxon>
        <taxon>Agaricomycotina</taxon>
        <taxon>Agaricomycetes</taxon>
        <taxon>Agaricomycetidae</taxon>
        <taxon>Boletales</taxon>
        <taxon>Boletales incertae sedis</taxon>
        <taxon>Leucogyrophana</taxon>
    </lineage>
</organism>
<protein>
    <submittedName>
        <fullName evidence="1">Uncharacterized protein</fullName>
    </submittedName>
</protein>
<keyword evidence="2" id="KW-1185">Reference proteome</keyword>
<name>A0ACB8BUM9_9AGAM</name>
<evidence type="ECO:0000313" key="2">
    <source>
        <dbReference type="Proteomes" id="UP000790709"/>
    </source>
</evidence>
<reference evidence="1" key="1">
    <citation type="journal article" date="2021" name="New Phytol.">
        <title>Evolutionary innovations through gain and loss of genes in the ectomycorrhizal Boletales.</title>
        <authorList>
            <person name="Wu G."/>
            <person name="Miyauchi S."/>
            <person name="Morin E."/>
            <person name="Kuo A."/>
            <person name="Drula E."/>
            <person name="Varga T."/>
            <person name="Kohler A."/>
            <person name="Feng B."/>
            <person name="Cao Y."/>
            <person name="Lipzen A."/>
            <person name="Daum C."/>
            <person name="Hundley H."/>
            <person name="Pangilinan J."/>
            <person name="Johnson J."/>
            <person name="Barry K."/>
            <person name="LaButti K."/>
            <person name="Ng V."/>
            <person name="Ahrendt S."/>
            <person name="Min B."/>
            <person name="Choi I.G."/>
            <person name="Park H."/>
            <person name="Plett J.M."/>
            <person name="Magnuson J."/>
            <person name="Spatafora J.W."/>
            <person name="Nagy L.G."/>
            <person name="Henrissat B."/>
            <person name="Grigoriev I.V."/>
            <person name="Yang Z.L."/>
            <person name="Xu J."/>
            <person name="Martin F.M."/>
        </authorList>
    </citation>
    <scope>NUCLEOTIDE SEQUENCE</scope>
    <source>
        <strain evidence="1">KUC20120723A-06</strain>
    </source>
</reference>
<dbReference type="Proteomes" id="UP000790709">
    <property type="component" value="Unassembled WGS sequence"/>
</dbReference>
<sequence>MPKLSLTLLLYVSLVLALAVSADAKEFDSHRRDHVSLNRLIRKRAPDPQGLTSIFSNSGQSNGPANGAGADPPPAPAASSSAADTKAATTSTSASAAATTSTSASSAAASSSAAAASSSGGLLGSILNPLLPSSSSSSSTSSTSTTSAAVAKTSAPPVQAQTTVNGPSGPSIAYFTSSASATPSSAPTTSSGTITHTAMIVLIVIGASIGGSVIIWTIIRKWKFRPSSNFEDRMQPIDWQPSNDDGGAPLRRNPSSASSFHSGSGHIDENVAGRGGGYGATHLNPIPDHDFTAGASSLAPVGGYADLARGPSPQPMMQEALTRGPSLASTQYQYDQYGVPLHHAGYNQHGY</sequence>
<accession>A0ACB8BUM9</accession>